<gene>
    <name evidence="1" type="ORF">ACH49W_15730</name>
</gene>
<sequence length="35" mass="4127">MTNIVQVADVPRAGHWLVEENPDFVTEELERFLDR</sequence>
<proteinExistence type="predicted"/>
<keyword evidence="1" id="KW-0378">Hydrolase</keyword>
<dbReference type="InterPro" id="IPR029058">
    <property type="entry name" value="AB_hydrolase_fold"/>
</dbReference>
<name>A0ABW7X191_9NOCA</name>
<dbReference type="RefSeq" id="WP_397092846.1">
    <property type="nucleotide sequence ID" value="NZ_JBIRYO010000008.1"/>
</dbReference>
<comment type="caution">
    <text evidence="1">The sequence shown here is derived from an EMBL/GenBank/DDBJ whole genome shotgun (WGS) entry which is preliminary data.</text>
</comment>
<reference evidence="1 2" key="1">
    <citation type="submission" date="2024-10" db="EMBL/GenBank/DDBJ databases">
        <title>The Natural Products Discovery Center: Release of the First 8490 Sequenced Strains for Exploring Actinobacteria Biosynthetic Diversity.</title>
        <authorList>
            <person name="Kalkreuter E."/>
            <person name="Kautsar S.A."/>
            <person name="Yang D."/>
            <person name="Bader C.D."/>
            <person name="Teijaro C.N."/>
            <person name="Fluegel L."/>
            <person name="Davis C.M."/>
            <person name="Simpson J.R."/>
            <person name="Lauterbach L."/>
            <person name="Steele A.D."/>
            <person name="Gui C."/>
            <person name="Meng S."/>
            <person name="Li G."/>
            <person name="Viehrig K."/>
            <person name="Ye F."/>
            <person name="Su P."/>
            <person name="Kiefer A.F."/>
            <person name="Nichols A."/>
            <person name="Cepeda A.J."/>
            <person name="Yan W."/>
            <person name="Fan B."/>
            <person name="Jiang Y."/>
            <person name="Adhikari A."/>
            <person name="Zheng C.-J."/>
            <person name="Schuster L."/>
            <person name="Cowan T.M."/>
            <person name="Smanski M.J."/>
            <person name="Chevrette M.G."/>
            <person name="De Carvalho L.P.S."/>
            <person name="Shen B."/>
        </authorList>
    </citation>
    <scope>NUCLEOTIDE SEQUENCE [LARGE SCALE GENOMIC DNA]</scope>
    <source>
        <strain evidence="1 2">NPDC019275</strain>
    </source>
</reference>
<dbReference type="Proteomes" id="UP001611415">
    <property type="component" value="Unassembled WGS sequence"/>
</dbReference>
<organism evidence="1 2">
    <name type="scientific">Nocardia xishanensis</name>
    <dbReference type="NCBI Taxonomy" id="238964"/>
    <lineage>
        <taxon>Bacteria</taxon>
        <taxon>Bacillati</taxon>
        <taxon>Actinomycetota</taxon>
        <taxon>Actinomycetes</taxon>
        <taxon>Mycobacteriales</taxon>
        <taxon>Nocardiaceae</taxon>
        <taxon>Nocardia</taxon>
    </lineage>
</organism>
<accession>A0ABW7X191</accession>
<dbReference type="Gene3D" id="3.40.50.1820">
    <property type="entry name" value="alpha/beta hydrolase"/>
    <property type="match status" value="1"/>
</dbReference>
<dbReference type="GO" id="GO:0016787">
    <property type="term" value="F:hydrolase activity"/>
    <property type="evidence" value="ECO:0007669"/>
    <property type="project" value="UniProtKB-KW"/>
</dbReference>
<evidence type="ECO:0000313" key="1">
    <source>
        <dbReference type="EMBL" id="MFI2474825.1"/>
    </source>
</evidence>
<evidence type="ECO:0000313" key="2">
    <source>
        <dbReference type="Proteomes" id="UP001611415"/>
    </source>
</evidence>
<dbReference type="SUPFAM" id="SSF53474">
    <property type="entry name" value="alpha/beta-Hydrolases"/>
    <property type="match status" value="1"/>
</dbReference>
<protein>
    <submittedName>
        <fullName evidence="1">Alpha/beta fold hydrolase</fullName>
    </submittedName>
</protein>
<dbReference type="EMBL" id="JBIRYO010000008">
    <property type="protein sequence ID" value="MFI2474825.1"/>
    <property type="molecule type" value="Genomic_DNA"/>
</dbReference>
<keyword evidence="2" id="KW-1185">Reference proteome</keyword>